<dbReference type="GO" id="GO:0009398">
    <property type="term" value="P:FMN biosynthetic process"/>
    <property type="evidence" value="ECO:0007669"/>
    <property type="project" value="UniProtKB-UniRule"/>
</dbReference>
<protein>
    <recommendedName>
        <fullName evidence="15">Riboflavin biosynthesis protein</fullName>
    </recommendedName>
    <domain>
        <recommendedName>
            <fullName evidence="15">Riboflavin kinase</fullName>
            <ecNumber evidence="15">2.7.1.26</ecNumber>
        </recommendedName>
        <alternativeName>
            <fullName evidence="15">Flavokinase</fullName>
        </alternativeName>
    </domain>
    <domain>
        <recommendedName>
            <fullName evidence="15">FMN adenylyltransferase</fullName>
            <ecNumber evidence="15">2.7.7.2</ecNumber>
        </recommendedName>
        <alternativeName>
            <fullName evidence="15">FAD pyrophosphorylase</fullName>
        </alternativeName>
        <alternativeName>
            <fullName evidence="15">FAD synthase</fullName>
        </alternativeName>
    </domain>
</protein>
<reference evidence="17 18" key="1">
    <citation type="journal article" date="2011" name="Front. Microbiol.">
        <title>Two Strains of Crocosphaera watsonii with Highly Conserved Genomes are Distinguished by Strain-Specific Features.</title>
        <authorList>
            <person name="Bench S.R."/>
            <person name="Ilikchyan I.N."/>
            <person name="Tripp H.J."/>
            <person name="Zehr J.P."/>
        </authorList>
    </citation>
    <scope>NUCLEOTIDE SEQUENCE [LARGE SCALE GENOMIC DNA]</scope>
    <source>
        <strain evidence="17 18">WH 0003</strain>
    </source>
</reference>
<gene>
    <name evidence="17" type="ORF">CWATWH0003_0606</name>
</gene>
<dbReference type="InterPro" id="IPR015864">
    <property type="entry name" value="FAD_synthase"/>
</dbReference>
<dbReference type="SUPFAM" id="SSF82114">
    <property type="entry name" value="Riboflavin kinase-like"/>
    <property type="match status" value="1"/>
</dbReference>
<dbReference type="InterPro" id="IPR015865">
    <property type="entry name" value="Riboflavin_kinase_bac/euk"/>
</dbReference>
<dbReference type="NCBIfam" id="NF004162">
    <property type="entry name" value="PRK05627.1-5"/>
    <property type="match status" value="1"/>
</dbReference>
<evidence type="ECO:0000256" key="7">
    <source>
        <dbReference type="ARBA" id="ARBA00022695"/>
    </source>
</evidence>
<evidence type="ECO:0000256" key="10">
    <source>
        <dbReference type="ARBA" id="ARBA00022827"/>
    </source>
</evidence>
<keyword evidence="11 15" id="KW-0067">ATP-binding</keyword>
<name>G5IZB2_CROWT</name>
<evidence type="ECO:0000256" key="3">
    <source>
        <dbReference type="ARBA" id="ARBA00005201"/>
    </source>
</evidence>
<comment type="similarity">
    <text evidence="15">Belongs to the ribF family.</text>
</comment>
<evidence type="ECO:0000256" key="6">
    <source>
        <dbReference type="ARBA" id="ARBA00022679"/>
    </source>
</evidence>
<dbReference type="InterPro" id="IPR023465">
    <property type="entry name" value="Riboflavin_kinase_dom_sf"/>
</dbReference>
<dbReference type="NCBIfam" id="TIGR00083">
    <property type="entry name" value="ribF"/>
    <property type="match status" value="1"/>
</dbReference>
<dbReference type="GO" id="GO:0009231">
    <property type="term" value="P:riboflavin biosynthetic process"/>
    <property type="evidence" value="ECO:0007669"/>
    <property type="project" value="InterPro"/>
</dbReference>
<dbReference type="GeneID" id="88764517"/>
<dbReference type="Proteomes" id="UP000003477">
    <property type="component" value="Unassembled WGS sequence"/>
</dbReference>
<dbReference type="GO" id="GO:0008531">
    <property type="term" value="F:riboflavin kinase activity"/>
    <property type="evidence" value="ECO:0007669"/>
    <property type="project" value="UniProtKB-UniRule"/>
</dbReference>
<evidence type="ECO:0000256" key="13">
    <source>
        <dbReference type="ARBA" id="ARBA00047880"/>
    </source>
</evidence>
<comment type="function">
    <text evidence="1">Catalyzes the phosphorylation of riboflavin to FMN followed by the adenylation of FMN to FAD.</text>
</comment>
<dbReference type="GO" id="GO:0006747">
    <property type="term" value="P:FAD biosynthetic process"/>
    <property type="evidence" value="ECO:0007669"/>
    <property type="project" value="UniProtKB-UniRule"/>
</dbReference>
<dbReference type="UniPathway" id="UPA00277">
    <property type="reaction ID" value="UER00407"/>
</dbReference>
<dbReference type="InterPro" id="IPR014729">
    <property type="entry name" value="Rossmann-like_a/b/a_fold"/>
</dbReference>
<evidence type="ECO:0000256" key="12">
    <source>
        <dbReference type="ARBA" id="ARBA00023268"/>
    </source>
</evidence>
<dbReference type="GO" id="GO:0005524">
    <property type="term" value="F:ATP binding"/>
    <property type="evidence" value="ECO:0007669"/>
    <property type="project" value="UniProtKB-UniRule"/>
</dbReference>
<evidence type="ECO:0000256" key="14">
    <source>
        <dbReference type="ARBA" id="ARBA00049494"/>
    </source>
</evidence>
<dbReference type="FunFam" id="2.40.30.30:FF:000003">
    <property type="entry name" value="Riboflavin biosynthesis protein"/>
    <property type="match status" value="1"/>
</dbReference>
<dbReference type="EC" id="2.7.1.26" evidence="15"/>
<dbReference type="SMART" id="SM00904">
    <property type="entry name" value="Flavokinase"/>
    <property type="match status" value="1"/>
</dbReference>
<dbReference type="FunFam" id="3.40.50.620:FF:000021">
    <property type="entry name" value="Riboflavin biosynthesis protein"/>
    <property type="match status" value="1"/>
</dbReference>
<keyword evidence="7 15" id="KW-0548">Nucleotidyltransferase</keyword>
<dbReference type="RefSeq" id="WP_007309197.1">
    <property type="nucleotide sequence ID" value="NZ_AESD01000102.1"/>
</dbReference>
<dbReference type="EMBL" id="AESD01000102">
    <property type="protein sequence ID" value="EHJ14738.1"/>
    <property type="molecule type" value="Genomic_DNA"/>
</dbReference>
<dbReference type="NCBIfam" id="NF004160">
    <property type="entry name" value="PRK05627.1-3"/>
    <property type="match status" value="1"/>
</dbReference>
<dbReference type="Pfam" id="PF01687">
    <property type="entry name" value="Flavokinase"/>
    <property type="match status" value="1"/>
</dbReference>
<evidence type="ECO:0000256" key="5">
    <source>
        <dbReference type="ARBA" id="ARBA00022643"/>
    </source>
</evidence>
<dbReference type="CDD" id="cd02064">
    <property type="entry name" value="FAD_synthetase_N"/>
    <property type="match status" value="1"/>
</dbReference>
<accession>G5IZB2</accession>
<dbReference type="PANTHER" id="PTHR22749:SF6">
    <property type="entry name" value="RIBOFLAVIN KINASE"/>
    <property type="match status" value="1"/>
</dbReference>
<organism evidence="17 18">
    <name type="scientific">Crocosphaera watsonii WH 0003</name>
    <dbReference type="NCBI Taxonomy" id="423471"/>
    <lineage>
        <taxon>Bacteria</taxon>
        <taxon>Bacillati</taxon>
        <taxon>Cyanobacteriota</taxon>
        <taxon>Cyanophyceae</taxon>
        <taxon>Oscillatoriophycideae</taxon>
        <taxon>Chroococcales</taxon>
        <taxon>Aphanothecaceae</taxon>
        <taxon>Crocosphaera</taxon>
    </lineage>
</organism>
<evidence type="ECO:0000256" key="4">
    <source>
        <dbReference type="ARBA" id="ARBA00022630"/>
    </source>
</evidence>
<evidence type="ECO:0000313" key="17">
    <source>
        <dbReference type="EMBL" id="EHJ14738.1"/>
    </source>
</evidence>
<dbReference type="InterPro" id="IPR023468">
    <property type="entry name" value="Riboflavin_kinase"/>
</dbReference>
<dbReference type="SUPFAM" id="SSF52374">
    <property type="entry name" value="Nucleotidylyl transferase"/>
    <property type="match status" value="1"/>
</dbReference>
<keyword evidence="12" id="KW-0511">Multifunctional enzyme</keyword>
<evidence type="ECO:0000256" key="1">
    <source>
        <dbReference type="ARBA" id="ARBA00002121"/>
    </source>
</evidence>
<evidence type="ECO:0000256" key="15">
    <source>
        <dbReference type="PIRNR" id="PIRNR004491"/>
    </source>
</evidence>
<keyword evidence="8 15" id="KW-0547">Nucleotide-binding</keyword>
<dbReference type="EC" id="2.7.7.2" evidence="15"/>
<dbReference type="Gene3D" id="2.40.30.30">
    <property type="entry name" value="Riboflavin kinase-like"/>
    <property type="match status" value="1"/>
</dbReference>
<dbReference type="Pfam" id="PF06574">
    <property type="entry name" value="FAD_syn"/>
    <property type="match status" value="1"/>
</dbReference>
<dbReference type="UniPathway" id="UPA00276">
    <property type="reaction ID" value="UER00406"/>
</dbReference>
<comment type="caution">
    <text evidence="17">The sequence shown here is derived from an EMBL/GenBank/DDBJ whole genome shotgun (WGS) entry which is preliminary data.</text>
</comment>
<dbReference type="Gene3D" id="3.40.50.620">
    <property type="entry name" value="HUPs"/>
    <property type="match status" value="1"/>
</dbReference>
<sequence>MWVTSSTSNVKTPTAIALGNFDGIHLGHRQVIKPIIELEAEYIPTLVTFTPHPQEFFTGKTRQLLTPLTEKVKRLESLKIRQLVRLPFDSSLASLGPQAFVEDILVKQLNVKYISVGQDFRFGKGREGNAQMLRELANNLGIFVYITKLKTLVSGESGLRISSSRIRQCLAVGNVRQAKEMLSYPYSLEGMVVRGQQVGRTIGFPTANLQIPADKLLPRRGVYCVRVILATEEVIKGVINIGSRPTVNGQVPTVEVHLLDWSGNLYGTFLRVQLEKFLRSEQKFPSLDALKNQITQDCMIARQTLSQDV</sequence>
<keyword evidence="5 15" id="KW-0288">FMN</keyword>
<dbReference type="AlphaFoldDB" id="G5IZB2"/>
<dbReference type="InterPro" id="IPR002606">
    <property type="entry name" value="Riboflavin_kinase_bac"/>
</dbReference>
<evidence type="ECO:0000256" key="2">
    <source>
        <dbReference type="ARBA" id="ARBA00004726"/>
    </source>
</evidence>
<feature type="domain" description="Riboflavin kinase" evidence="16">
    <location>
        <begin position="181"/>
        <end position="306"/>
    </location>
</feature>
<evidence type="ECO:0000259" key="16">
    <source>
        <dbReference type="SMART" id="SM00904"/>
    </source>
</evidence>
<dbReference type="PIRSF" id="PIRSF004491">
    <property type="entry name" value="FAD_Synth"/>
    <property type="match status" value="1"/>
</dbReference>
<dbReference type="PATRIC" id="fig|423471.3.peg.556"/>
<dbReference type="PANTHER" id="PTHR22749">
    <property type="entry name" value="RIBOFLAVIN KINASE/FMN ADENYLYLTRANSFERASE"/>
    <property type="match status" value="1"/>
</dbReference>
<dbReference type="GO" id="GO:0003919">
    <property type="term" value="F:FMN adenylyltransferase activity"/>
    <property type="evidence" value="ECO:0007669"/>
    <property type="project" value="UniProtKB-UniRule"/>
</dbReference>
<evidence type="ECO:0000256" key="8">
    <source>
        <dbReference type="ARBA" id="ARBA00022741"/>
    </source>
</evidence>
<keyword evidence="4 15" id="KW-0285">Flavoprotein</keyword>
<keyword evidence="9 15" id="KW-0418">Kinase</keyword>
<comment type="pathway">
    <text evidence="3 15">Cofactor biosynthesis; FMN biosynthesis; FMN from riboflavin (ATP route): step 1/1.</text>
</comment>
<proteinExistence type="inferred from homology"/>
<evidence type="ECO:0000256" key="9">
    <source>
        <dbReference type="ARBA" id="ARBA00022777"/>
    </source>
</evidence>
<comment type="catalytic activity">
    <reaction evidence="13 15">
        <text>riboflavin + ATP = FMN + ADP + H(+)</text>
        <dbReference type="Rhea" id="RHEA:14357"/>
        <dbReference type="ChEBI" id="CHEBI:15378"/>
        <dbReference type="ChEBI" id="CHEBI:30616"/>
        <dbReference type="ChEBI" id="CHEBI:57986"/>
        <dbReference type="ChEBI" id="CHEBI:58210"/>
        <dbReference type="ChEBI" id="CHEBI:456216"/>
        <dbReference type="EC" id="2.7.1.26"/>
    </reaction>
</comment>
<comment type="catalytic activity">
    <reaction evidence="14 15">
        <text>FMN + ATP + H(+) = FAD + diphosphate</text>
        <dbReference type="Rhea" id="RHEA:17237"/>
        <dbReference type="ChEBI" id="CHEBI:15378"/>
        <dbReference type="ChEBI" id="CHEBI:30616"/>
        <dbReference type="ChEBI" id="CHEBI:33019"/>
        <dbReference type="ChEBI" id="CHEBI:57692"/>
        <dbReference type="ChEBI" id="CHEBI:58210"/>
        <dbReference type="EC" id="2.7.7.2"/>
    </reaction>
</comment>
<evidence type="ECO:0000313" key="18">
    <source>
        <dbReference type="Proteomes" id="UP000003477"/>
    </source>
</evidence>
<keyword evidence="6 15" id="KW-0808">Transferase</keyword>
<keyword evidence="10 15" id="KW-0274">FAD</keyword>
<comment type="pathway">
    <text evidence="2 15">Cofactor biosynthesis; FAD biosynthesis; FAD from FMN: step 1/1.</text>
</comment>
<evidence type="ECO:0000256" key="11">
    <source>
        <dbReference type="ARBA" id="ARBA00022840"/>
    </source>
</evidence>